<evidence type="ECO:0000256" key="4">
    <source>
        <dbReference type="ARBA" id="ARBA00023136"/>
    </source>
</evidence>
<comment type="subcellular location">
    <subcellularLocation>
        <location evidence="1">Membrane</location>
        <topology evidence="1">Multi-pass membrane protein</topology>
    </subcellularLocation>
</comment>
<evidence type="ECO:0000313" key="7">
    <source>
        <dbReference type="EMBL" id="KAF2800649.1"/>
    </source>
</evidence>
<dbReference type="InterPro" id="IPR020846">
    <property type="entry name" value="MFS_dom"/>
</dbReference>
<evidence type="ECO:0000259" key="6">
    <source>
        <dbReference type="PROSITE" id="PS50850"/>
    </source>
</evidence>
<feature type="transmembrane region" description="Helical" evidence="5">
    <location>
        <begin position="409"/>
        <end position="430"/>
    </location>
</feature>
<feature type="transmembrane region" description="Helical" evidence="5">
    <location>
        <begin position="207"/>
        <end position="225"/>
    </location>
</feature>
<reference evidence="7" key="1">
    <citation type="journal article" date="2020" name="Stud. Mycol.">
        <title>101 Dothideomycetes genomes: a test case for predicting lifestyles and emergence of pathogens.</title>
        <authorList>
            <person name="Haridas S."/>
            <person name="Albert R."/>
            <person name="Binder M."/>
            <person name="Bloem J."/>
            <person name="Labutti K."/>
            <person name="Salamov A."/>
            <person name="Andreopoulos B."/>
            <person name="Baker S."/>
            <person name="Barry K."/>
            <person name="Bills G."/>
            <person name="Bluhm B."/>
            <person name="Cannon C."/>
            <person name="Castanera R."/>
            <person name="Culley D."/>
            <person name="Daum C."/>
            <person name="Ezra D."/>
            <person name="Gonzalez J."/>
            <person name="Henrissat B."/>
            <person name="Kuo A."/>
            <person name="Liang C."/>
            <person name="Lipzen A."/>
            <person name="Lutzoni F."/>
            <person name="Magnuson J."/>
            <person name="Mondo S."/>
            <person name="Nolan M."/>
            <person name="Ohm R."/>
            <person name="Pangilinan J."/>
            <person name="Park H.-J."/>
            <person name="Ramirez L."/>
            <person name="Alfaro M."/>
            <person name="Sun H."/>
            <person name="Tritt A."/>
            <person name="Yoshinaga Y."/>
            <person name="Zwiers L.-H."/>
            <person name="Turgeon B."/>
            <person name="Goodwin S."/>
            <person name="Spatafora J."/>
            <person name="Crous P."/>
            <person name="Grigoriev I."/>
        </authorList>
    </citation>
    <scope>NUCLEOTIDE SEQUENCE</scope>
    <source>
        <strain evidence="7">CBS 109.77</strain>
    </source>
</reference>
<feature type="domain" description="Major facilitator superfamily (MFS) profile" evidence="6">
    <location>
        <begin position="50"/>
        <end position="503"/>
    </location>
</feature>
<proteinExistence type="predicted"/>
<sequence length="572" mass="61592">MSDVMSAAATNAEITRERIESDVPNTTKEVVSGSKLTRYDYPKGLSLASTLLSLALGTFLMALDTTIITVAIPEISTHFNALDQVGWIGSAYLITLTAFQPIAGNLYKNFDPKITYLVFMVIFEVGSALCAAAPLAAVFILGRAIAGIGAAGLIQGALGIITYISPLQKRPLYMAIVISVFGITSSMGPVVGGVFTDRITWRWCFWINLPIGLVAFLLVVFSLQLKYVANIAERQLPLKTKLKRVDPIGIVLLFGFVSCLCIALQDGGNNIPWSSSRVIGLLVGFGALKILFWITQWRLGEHALIPVRFLRQRTVAFGSLFLFCDNMSNYIKLYYLPFYFQAVLGTSAIRSGVNYIALAVPQFFGLLLSGGLVTGYGYFMPVILVGQVICVVGTGLLTRISTTTSTAEWATFLALTGIVLGMGINAPHIAIQAVMETDADVFLANGVATFFSQLGGTVAIPIGNAILLNGLGNYIPKYTKDIAVQTVIRAGPLALHDISPSADTVHGIQLAYSKAIQHVLIFALAVVCVSIPASCGMEWLNIKKISRDRETSKETGHVNSIGNEQLSEAEKL</sequence>
<dbReference type="OrthoDB" id="10021397at2759"/>
<feature type="transmembrane region" description="Helical" evidence="5">
    <location>
        <begin position="45"/>
        <end position="72"/>
    </location>
</feature>
<dbReference type="PANTHER" id="PTHR23501">
    <property type="entry name" value="MAJOR FACILITATOR SUPERFAMILY"/>
    <property type="match status" value="1"/>
</dbReference>
<dbReference type="Proteomes" id="UP000799757">
    <property type="component" value="Unassembled WGS sequence"/>
</dbReference>
<keyword evidence="2 5" id="KW-0812">Transmembrane</keyword>
<feature type="transmembrane region" description="Helical" evidence="5">
    <location>
        <begin position="172"/>
        <end position="195"/>
    </location>
</feature>
<dbReference type="SUPFAM" id="SSF103473">
    <property type="entry name" value="MFS general substrate transporter"/>
    <property type="match status" value="1"/>
</dbReference>
<dbReference type="EMBL" id="MU001744">
    <property type="protein sequence ID" value="KAF2800649.1"/>
    <property type="molecule type" value="Genomic_DNA"/>
</dbReference>
<dbReference type="GO" id="GO:0005886">
    <property type="term" value="C:plasma membrane"/>
    <property type="evidence" value="ECO:0007669"/>
    <property type="project" value="TreeGrafter"/>
</dbReference>
<keyword evidence="8" id="KW-1185">Reference proteome</keyword>
<protein>
    <submittedName>
        <fullName evidence="7">MFS general substrate transporter</fullName>
    </submittedName>
</protein>
<evidence type="ECO:0000313" key="8">
    <source>
        <dbReference type="Proteomes" id="UP000799757"/>
    </source>
</evidence>
<gene>
    <name evidence="7" type="ORF">K505DRAFT_412821</name>
</gene>
<feature type="transmembrane region" description="Helical" evidence="5">
    <location>
        <begin position="84"/>
        <end position="102"/>
    </location>
</feature>
<feature type="transmembrane region" description="Helical" evidence="5">
    <location>
        <begin position="315"/>
        <end position="335"/>
    </location>
</feature>
<feature type="transmembrane region" description="Helical" evidence="5">
    <location>
        <begin position="114"/>
        <end position="139"/>
    </location>
</feature>
<evidence type="ECO:0000256" key="3">
    <source>
        <dbReference type="ARBA" id="ARBA00022989"/>
    </source>
</evidence>
<dbReference type="CDD" id="cd17502">
    <property type="entry name" value="MFS_Azr1_MDR_like"/>
    <property type="match status" value="1"/>
</dbReference>
<feature type="transmembrane region" description="Helical" evidence="5">
    <location>
        <begin position="442"/>
        <end position="467"/>
    </location>
</feature>
<dbReference type="InterPro" id="IPR036259">
    <property type="entry name" value="MFS_trans_sf"/>
</dbReference>
<feature type="transmembrane region" description="Helical" evidence="5">
    <location>
        <begin position="277"/>
        <end position="294"/>
    </location>
</feature>
<feature type="transmembrane region" description="Helical" evidence="5">
    <location>
        <begin position="245"/>
        <end position="265"/>
    </location>
</feature>
<feature type="transmembrane region" description="Helical" evidence="5">
    <location>
        <begin position="145"/>
        <end position="165"/>
    </location>
</feature>
<evidence type="ECO:0000256" key="2">
    <source>
        <dbReference type="ARBA" id="ARBA00022692"/>
    </source>
</evidence>
<feature type="transmembrane region" description="Helical" evidence="5">
    <location>
        <begin position="519"/>
        <end position="540"/>
    </location>
</feature>
<dbReference type="InterPro" id="IPR011701">
    <property type="entry name" value="MFS"/>
</dbReference>
<accession>A0A6A6XW95</accession>
<keyword evidence="4 5" id="KW-0472">Membrane</keyword>
<dbReference type="Pfam" id="PF07690">
    <property type="entry name" value="MFS_1"/>
    <property type="match status" value="1"/>
</dbReference>
<dbReference type="PROSITE" id="PS50850">
    <property type="entry name" value="MFS"/>
    <property type="match status" value="1"/>
</dbReference>
<dbReference type="Gene3D" id="1.20.1720.10">
    <property type="entry name" value="Multidrug resistance protein D"/>
    <property type="match status" value="1"/>
</dbReference>
<dbReference type="GO" id="GO:0022857">
    <property type="term" value="F:transmembrane transporter activity"/>
    <property type="evidence" value="ECO:0007669"/>
    <property type="project" value="InterPro"/>
</dbReference>
<keyword evidence="3 5" id="KW-1133">Transmembrane helix</keyword>
<feature type="transmembrane region" description="Helical" evidence="5">
    <location>
        <begin position="378"/>
        <end position="397"/>
    </location>
</feature>
<evidence type="ECO:0000256" key="5">
    <source>
        <dbReference type="SAM" id="Phobius"/>
    </source>
</evidence>
<dbReference type="Gene3D" id="1.20.1250.20">
    <property type="entry name" value="MFS general substrate transporter like domains"/>
    <property type="match status" value="1"/>
</dbReference>
<organism evidence="7 8">
    <name type="scientific">Melanomma pulvis-pyrius CBS 109.77</name>
    <dbReference type="NCBI Taxonomy" id="1314802"/>
    <lineage>
        <taxon>Eukaryota</taxon>
        <taxon>Fungi</taxon>
        <taxon>Dikarya</taxon>
        <taxon>Ascomycota</taxon>
        <taxon>Pezizomycotina</taxon>
        <taxon>Dothideomycetes</taxon>
        <taxon>Pleosporomycetidae</taxon>
        <taxon>Pleosporales</taxon>
        <taxon>Melanommataceae</taxon>
        <taxon>Melanomma</taxon>
    </lineage>
</organism>
<dbReference type="PRINTS" id="PR01036">
    <property type="entry name" value="TCRTETB"/>
</dbReference>
<dbReference type="AlphaFoldDB" id="A0A6A6XW95"/>
<dbReference type="PANTHER" id="PTHR23501:SF199">
    <property type="entry name" value="MFS EFFLUX TRANSPORTER INPD-RELATED"/>
    <property type="match status" value="1"/>
</dbReference>
<name>A0A6A6XW95_9PLEO</name>
<evidence type="ECO:0000256" key="1">
    <source>
        <dbReference type="ARBA" id="ARBA00004141"/>
    </source>
</evidence>